<evidence type="ECO:0000256" key="3">
    <source>
        <dbReference type="ARBA" id="ARBA00022679"/>
    </source>
</evidence>
<dbReference type="InterPro" id="IPR000092">
    <property type="entry name" value="Polyprenyl_synt"/>
</dbReference>
<evidence type="ECO:0000256" key="5">
    <source>
        <dbReference type="ARBA" id="ARBA00022842"/>
    </source>
</evidence>
<gene>
    <name evidence="7" type="ORF">GGG87_04990</name>
    <name evidence="8" type="ORF">GGH11_05090</name>
</gene>
<sequence length="331" mass="37913">MVHQIWENHPEIQRGLEQVKRIMVTEMKMIHPTVRDKIVEYMEAPGKYLRSGLCLLFAQAVDGEIRPEKLYFAAYVEVLHLATLIHDDVIDEADVRRGIRAAHRQFSNRIAIYAGDYLMAYAGRLLAKGIRIQGLEQQETTSVNEKLMEGILAGELSQLMNQFNPQMTMRQYLKQIQGKTAFLFGIACQLGALQATGRVRETYRAFQAGRSFGMAFQLRDDLIDYHLTFQESGKPALQDIQNGIYTAPLLFAIEEDSSIRQNLVDSIESGQWEAIENLIEKMNQTQAQNRTEKLMRAYLVKMENYISLVETQSGLAIDGQWLIKKMLNWST</sequence>
<evidence type="ECO:0000313" key="10">
    <source>
        <dbReference type="Proteomes" id="UP000435423"/>
    </source>
</evidence>
<dbReference type="GO" id="GO:0004659">
    <property type="term" value="F:prenyltransferase activity"/>
    <property type="evidence" value="ECO:0007669"/>
    <property type="project" value="InterPro"/>
</dbReference>
<evidence type="ECO:0000256" key="1">
    <source>
        <dbReference type="ARBA" id="ARBA00001946"/>
    </source>
</evidence>
<comment type="caution">
    <text evidence="8">The sequence shown here is derived from an EMBL/GenBank/DDBJ whole genome shotgun (WGS) entry which is preliminary data.</text>
</comment>
<dbReference type="PANTHER" id="PTHR12001">
    <property type="entry name" value="GERANYLGERANYL PYROPHOSPHATE SYNTHASE"/>
    <property type="match status" value="1"/>
</dbReference>
<keyword evidence="4" id="KW-0479">Metal-binding</keyword>
<dbReference type="SUPFAM" id="SSF48576">
    <property type="entry name" value="Terpenoid synthases"/>
    <property type="match status" value="1"/>
</dbReference>
<evidence type="ECO:0000256" key="6">
    <source>
        <dbReference type="RuleBase" id="RU004466"/>
    </source>
</evidence>
<dbReference type="PROSITE" id="PS00723">
    <property type="entry name" value="POLYPRENYL_SYNTHASE_1"/>
    <property type="match status" value="1"/>
</dbReference>
<evidence type="ECO:0000313" key="8">
    <source>
        <dbReference type="EMBL" id="MWV56345.1"/>
    </source>
</evidence>
<dbReference type="GO" id="GO:0046872">
    <property type="term" value="F:metal ion binding"/>
    <property type="evidence" value="ECO:0007669"/>
    <property type="project" value="UniProtKB-KW"/>
</dbReference>
<keyword evidence="3 6" id="KW-0808">Transferase</keyword>
<evidence type="ECO:0000256" key="4">
    <source>
        <dbReference type="ARBA" id="ARBA00022723"/>
    </source>
</evidence>
<evidence type="ECO:0000256" key="2">
    <source>
        <dbReference type="ARBA" id="ARBA00006706"/>
    </source>
</evidence>
<dbReference type="AlphaFoldDB" id="A0A6I4RQG7"/>
<dbReference type="EMBL" id="WLCG01000006">
    <property type="protein sequence ID" value="MTB64350.1"/>
    <property type="molecule type" value="Genomic_DNA"/>
</dbReference>
<protein>
    <submittedName>
        <fullName evidence="8">Polyprenyl synthetase family protein</fullName>
    </submittedName>
</protein>
<keyword evidence="9" id="KW-1185">Reference proteome</keyword>
<dbReference type="GO" id="GO:0008299">
    <property type="term" value="P:isoprenoid biosynthetic process"/>
    <property type="evidence" value="ECO:0007669"/>
    <property type="project" value="InterPro"/>
</dbReference>
<evidence type="ECO:0000313" key="9">
    <source>
        <dbReference type="Proteomes" id="UP000435060"/>
    </source>
</evidence>
<organism evidence="8 10">
    <name type="scientific">Streptococcus zhangguiae</name>
    <dbReference type="NCBI Taxonomy" id="2664091"/>
    <lineage>
        <taxon>Bacteria</taxon>
        <taxon>Bacillati</taxon>
        <taxon>Bacillota</taxon>
        <taxon>Bacilli</taxon>
        <taxon>Lactobacillales</taxon>
        <taxon>Streptococcaceae</taxon>
        <taxon>Streptococcus</taxon>
    </lineage>
</organism>
<dbReference type="Proteomes" id="UP000435060">
    <property type="component" value="Unassembled WGS sequence"/>
</dbReference>
<keyword evidence="5" id="KW-0460">Magnesium</keyword>
<reference evidence="7 9" key="2">
    <citation type="submission" date="2019-11" db="EMBL/GenBank/DDBJ databases">
        <title>Streptococcis sp. isolated from the respiratory tract of Marmot.</title>
        <authorList>
            <person name="Zhang G."/>
        </authorList>
    </citation>
    <scope>NUCLEOTIDE SEQUENCE [LARGE SCALE GENOMIC DNA]</scope>
    <source>
        <strain evidence="9">zg-86</strain>
        <strain evidence="7">Zg-86</strain>
    </source>
</reference>
<dbReference type="Gene3D" id="1.10.600.10">
    <property type="entry name" value="Farnesyl Diphosphate Synthase"/>
    <property type="match status" value="1"/>
</dbReference>
<dbReference type="PANTHER" id="PTHR12001:SF69">
    <property type="entry name" value="ALL TRANS-POLYPRENYL-DIPHOSPHATE SYNTHASE PDSS1"/>
    <property type="match status" value="1"/>
</dbReference>
<accession>A0A6I4RQG7</accession>
<dbReference type="Pfam" id="PF00348">
    <property type="entry name" value="polyprenyl_synt"/>
    <property type="match status" value="1"/>
</dbReference>
<dbReference type="InterPro" id="IPR008949">
    <property type="entry name" value="Isoprenoid_synthase_dom_sf"/>
</dbReference>
<dbReference type="EMBL" id="WUBJ01000005">
    <property type="protein sequence ID" value="MWV56345.1"/>
    <property type="molecule type" value="Genomic_DNA"/>
</dbReference>
<name>A0A6I4RQG7_9STRE</name>
<dbReference type="InterPro" id="IPR033749">
    <property type="entry name" value="Polyprenyl_synt_CS"/>
</dbReference>
<reference evidence="8 10" key="1">
    <citation type="submission" date="2019-10" db="EMBL/GenBank/DDBJ databases">
        <title>Streptococcis sp, isolated from the respiratory tract of Marmot.</title>
        <authorList>
            <person name="Zhang G."/>
        </authorList>
    </citation>
    <scope>NUCLEOTIDE SEQUENCE [LARGE SCALE GENOMIC DNA]</scope>
    <source>
        <strain evidence="8">Zg-70</strain>
        <strain evidence="10">zg-70</strain>
    </source>
</reference>
<dbReference type="CDD" id="cd00685">
    <property type="entry name" value="Trans_IPPS_HT"/>
    <property type="match status" value="1"/>
</dbReference>
<evidence type="ECO:0000313" key="7">
    <source>
        <dbReference type="EMBL" id="MTB64350.1"/>
    </source>
</evidence>
<dbReference type="RefSeq" id="WP_160463237.1">
    <property type="nucleotide sequence ID" value="NZ_CP072115.1"/>
</dbReference>
<proteinExistence type="inferred from homology"/>
<comment type="cofactor">
    <cofactor evidence="1">
        <name>Mg(2+)</name>
        <dbReference type="ChEBI" id="CHEBI:18420"/>
    </cofactor>
</comment>
<dbReference type="PROSITE" id="PS00444">
    <property type="entry name" value="POLYPRENYL_SYNTHASE_2"/>
    <property type="match status" value="1"/>
</dbReference>
<dbReference type="Proteomes" id="UP000435423">
    <property type="component" value="Unassembled WGS sequence"/>
</dbReference>
<dbReference type="SFLD" id="SFLDS00005">
    <property type="entry name" value="Isoprenoid_Synthase_Type_I"/>
    <property type="match status" value="1"/>
</dbReference>
<comment type="similarity">
    <text evidence="2 6">Belongs to the FPP/GGPP synthase family.</text>
</comment>